<proteinExistence type="predicted"/>
<dbReference type="GO" id="GO:0016301">
    <property type="term" value="F:kinase activity"/>
    <property type="evidence" value="ECO:0007669"/>
    <property type="project" value="UniProtKB-KW"/>
</dbReference>
<dbReference type="InterPro" id="IPR052411">
    <property type="entry name" value="c-mor_Regulatory_Protein"/>
</dbReference>
<keyword evidence="2" id="KW-0808">Transferase</keyword>
<dbReference type="AlphaFoldDB" id="A0A0J1IMD4"/>
<keyword evidence="2" id="KW-0418">Kinase</keyword>
<sequence>MSYKNAMELLPSELLKEVQKYIDGECIYIPRNESNKKSWGTNTSTRQELKERNKNIYNDYLAGTDMNILSARYYLSVKSIQRIVLKEKKNNS</sequence>
<dbReference type="PANTHER" id="PTHR37812">
    <property type="entry name" value="MU-LIKE PROPHAGE FLUMU PROTEIN C"/>
    <property type="match status" value="1"/>
</dbReference>
<dbReference type="InterPro" id="IPR049739">
    <property type="entry name" value="YraL-like"/>
</dbReference>
<dbReference type="Proteomes" id="UP000036045">
    <property type="component" value="Unassembled WGS sequence"/>
</dbReference>
<dbReference type="Pfam" id="PF08765">
    <property type="entry name" value="Mor"/>
    <property type="match status" value="1"/>
</dbReference>
<reference evidence="2 3" key="1">
    <citation type="submission" date="2015-05" db="EMBL/GenBank/DDBJ databases">
        <title>Whole genome sequence and identification of bacterial endophytes from Costus igneus.</title>
        <authorList>
            <person name="Lee Y.P."/>
            <person name="Gan H.M."/>
            <person name="Eng W."/>
            <person name="Wheatley M.S."/>
            <person name="Caraballo A."/>
            <person name="Polter S."/>
            <person name="Savka M.A."/>
            <person name="Hudson A.O."/>
        </authorList>
    </citation>
    <scope>NUCLEOTIDE SEQUENCE [LARGE SCALE GENOMIC DNA]</scope>
    <source>
        <strain evidence="2 3">RIT379</strain>
    </source>
</reference>
<name>A0A0J1IMD4_NIACI</name>
<dbReference type="SUPFAM" id="SSF46689">
    <property type="entry name" value="Homeodomain-like"/>
    <property type="match status" value="1"/>
</dbReference>
<evidence type="ECO:0000313" key="2">
    <source>
        <dbReference type="EMBL" id="KLV27124.1"/>
    </source>
</evidence>
<keyword evidence="3" id="KW-1185">Reference proteome</keyword>
<gene>
    <name evidence="2" type="ORF">ABW02_06230</name>
</gene>
<protein>
    <submittedName>
        <fullName evidence="2">Histidine kinase</fullName>
    </submittedName>
</protein>
<dbReference type="InterPro" id="IPR014875">
    <property type="entry name" value="Mor_transcription_activator"/>
</dbReference>
<dbReference type="PANTHER" id="PTHR37812:SF1">
    <property type="entry name" value="MU-LIKE PROPHAGE FLUMU PROTEIN C"/>
    <property type="match status" value="1"/>
</dbReference>
<dbReference type="OrthoDB" id="9800398at2"/>
<dbReference type="RefSeq" id="WP_047941085.1">
    <property type="nucleotide sequence ID" value="NZ_CP053989.1"/>
</dbReference>
<comment type="caution">
    <text evidence="2">The sequence shown here is derived from an EMBL/GenBank/DDBJ whole genome shotgun (WGS) entry which is preliminary data.</text>
</comment>
<evidence type="ECO:0000259" key="1">
    <source>
        <dbReference type="Pfam" id="PF08765"/>
    </source>
</evidence>
<accession>A0A0J1IMD4</accession>
<dbReference type="InterPro" id="IPR009057">
    <property type="entry name" value="Homeodomain-like_sf"/>
</dbReference>
<dbReference type="PATRIC" id="fig|1397.4.peg.3913"/>
<dbReference type="GeneID" id="56350290"/>
<evidence type="ECO:0000313" key="3">
    <source>
        <dbReference type="Proteomes" id="UP000036045"/>
    </source>
</evidence>
<organism evidence="2 3">
    <name type="scientific">Niallia circulans</name>
    <name type="common">Bacillus circulans</name>
    <dbReference type="NCBI Taxonomy" id="1397"/>
    <lineage>
        <taxon>Bacteria</taxon>
        <taxon>Bacillati</taxon>
        <taxon>Bacillota</taxon>
        <taxon>Bacilli</taxon>
        <taxon>Bacillales</taxon>
        <taxon>Bacillaceae</taxon>
        <taxon>Niallia</taxon>
    </lineage>
</organism>
<feature type="domain" description="Mor transcription activator" evidence="1">
    <location>
        <begin position="11"/>
        <end position="90"/>
    </location>
</feature>
<dbReference type="NCBIfam" id="NF040785">
    <property type="entry name" value="CD3324_fam"/>
    <property type="match status" value="1"/>
</dbReference>
<dbReference type="EMBL" id="LDPH01000004">
    <property type="protein sequence ID" value="KLV27124.1"/>
    <property type="molecule type" value="Genomic_DNA"/>
</dbReference>